<organism evidence="2 3">
    <name type="scientific">Clostridium frigoris</name>
    <dbReference type="NCBI Taxonomy" id="205327"/>
    <lineage>
        <taxon>Bacteria</taxon>
        <taxon>Bacillati</taxon>
        <taxon>Bacillota</taxon>
        <taxon>Clostridia</taxon>
        <taxon>Eubacteriales</taxon>
        <taxon>Clostridiaceae</taxon>
        <taxon>Clostridium</taxon>
    </lineage>
</organism>
<evidence type="ECO:0000313" key="3">
    <source>
        <dbReference type="Proteomes" id="UP000776252"/>
    </source>
</evidence>
<keyword evidence="3" id="KW-1185">Reference proteome</keyword>
<evidence type="ECO:0000313" key="2">
    <source>
        <dbReference type="EMBL" id="MBU3160417.1"/>
    </source>
</evidence>
<dbReference type="Proteomes" id="UP000776252">
    <property type="component" value="Unassembled WGS sequence"/>
</dbReference>
<dbReference type="CDD" id="cd00371">
    <property type="entry name" value="HMA"/>
    <property type="match status" value="1"/>
</dbReference>
<comment type="caution">
    <text evidence="2">The sequence shown here is derived from an EMBL/GenBank/DDBJ whole genome shotgun (WGS) entry which is preliminary data.</text>
</comment>
<sequence length="78" mass="8697">MSNRIKKEFLIEGLCCANCASKIEDRVGKLEEVSVSSMNTITNILSIDIKDVDKLDDVLSKIESIVKTVDLTQLLQKI</sequence>
<reference evidence="2 3" key="1">
    <citation type="submission" date="2021-06" db="EMBL/GenBank/DDBJ databases">
        <title>Clostridia strains as spoilage organisms.</title>
        <authorList>
            <person name="Wambui J."/>
            <person name="Stephan R."/>
            <person name="Stevens M.J.A."/>
        </authorList>
    </citation>
    <scope>NUCLEOTIDE SEQUENCE [LARGE SCALE GENOMIC DNA]</scope>
    <source>
        <strain evidence="2 3">DSM 14204</strain>
    </source>
</reference>
<protein>
    <submittedName>
        <fullName evidence="2">Cation transporter</fullName>
    </submittedName>
</protein>
<name>A0ABS6BUC8_9CLOT</name>
<proteinExistence type="predicted"/>
<evidence type="ECO:0000259" key="1">
    <source>
        <dbReference type="PROSITE" id="PS50846"/>
    </source>
</evidence>
<dbReference type="InterPro" id="IPR006121">
    <property type="entry name" value="HMA_dom"/>
</dbReference>
<dbReference type="Pfam" id="PF00403">
    <property type="entry name" value="HMA"/>
    <property type="match status" value="1"/>
</dbReference>
<gene>
    <name evidence="2" type="ORF">KPL37_11745</name>
</gene>
<dbReference type="RefSeq" id="WP_216149550.1">
    <property type="nucleotide sequence ID" value="NZ_JAHLDV010000026.1"/>
</dbReference>
<dbReference type="PROSITE" id="PS50846">
    <property type="entry name" value="HMA_2"/>
    <property type="match status" value="1"/>
</dbReference>
<dbReference type="EMBL" id="JAHLDV010000026">
    <property type="protein sequence ID" value="MBU3160417.1"/>
    <property type="molecule type" value="Genomic_DNA"/>
</dbReference>
<feature type="domain" description="HMA" evidence="1">
    <location>
        <begin position="5"/>
        <end position="70"/>
    </location>
</feature>
<accession>A0ABS6BUC8</accession>